<dbReference type="Proteomes" id="UP000003639">
    <property type="component" value="Unassembled WGS sequence"/>
</dbReference>
<reference evidence="2 3" key="2">
    <citation type="submission" date="2007-06" db="EMBL/GenBank/DDBJ databases">
        <title>Draft genome sequence of Pseudoflavonifractor capillosus ATCC 29799.</title>
        <authorList>
            <person name="Sudarsanam P."/>
            <person name="Ley R."/>
            <person name="Guruge J."/>
            <person name="Turnbaugh P.J."/>
            <person name="Mahowald M."/>
            <person name="Liep D."/>
            <person name="Gordon J."/>
        </authorList>
    </citation>
    <scope>NUCLEOTIDE SEQUENCE [LARGE SCALE GENOMIC DNA]</scope>
    <source>
        <strain evidence="2 3">ATCC 29799</strain>
    </source>
</reference>
<protein>
    <submittedName>
        <fullName evidence="2">Uncharacterized protein</fullName>
    </submittedName>
</protein>
<evidence type="ECO:0000313" key="2">
    <source>
        <dbReference type="EMBL" id="EDN01541.1"/>
    </source>
</evidence>
<dbReference type="EMBL" id="AAXG02000005">
    <property type="protein sequence ID" value="EDN01541.1"/>
    <property type="molecule type" value="Genomic_DNA"/>
</dbReference>
<name>A6NR44_9FIRM</name>
<dbReference type="AlphaFoldDB" id="A6NR44"/>
<keyword evidence="3" id="KW-1185">Reference proteome</keyword>
<evidence type="ECO:0000313" key="3">
    <source>
        <dbReference type="Proteomes" id="UP000003639"/>
    </source>
</evidence>
<accession>A6NR44</accession>
<feature type="region of interest" description="Disordered" evidence="1">
    <location>
        <begin position="56"/>
        <end position="108"/>
    </location>
</feature>
<feature type="compositionally biased region" description="Low complexity" evidence="1">
    <location>
        <begin position="83"/>
        <end position="92"/>
    </location>
</feature>
<reference evidence="2 3" key="1">
    <citation type="submission" date="2007-04" db="EMBL/GenBank/DDBJ databases">
        <authorList>
            <person name="Fulton L."/>
            <person name="Clifton S."/>
            <person name="Fulton B."/>
            <person name="Xu J."/>
            <person name="Minx P."/>
            <person name="Pepin K.H."/>
            <person name="Johnson M."/>
            <person name="Thiruvilangam P."/>
            <person name="Bhonagiri V."/>
            <person name="Nash W.E."/>
            <person name="Mardis E.R."/>
            <person name="Wilson R.K."/>
        </authorList>
    </citation>
    <scope>NUCLEOTIDE SEQUENCE [LARGE SCALE GENOMIC DNA]</scope>
    <source>
        <strain evidence="2 3">ATCC 29799</strain>
    </source>
</reference>
<gene>
    <name evidence="2" type="ORF">BACCAP_00669</name>
</gene>
<evidence type="ECO:0000256" key="1">
    <source>
        <dbReference type="SAM" id="MobiDB-lite"/>
    </source>
</evidence>
<sequence>MGPASFPYGEVLVQCIFILDKYDRLYTRKNHTCPAADGTYYTRTRHSAPPLFLSRCPAGPAQSGGPLPHGERRKGKDVPGTVAKAAPPAEKPALSRPAQGETRAPPAG</sequence>
<proteinExistence type="predicted"/>
<dbReference type="STRING" id="411467.BACCAP_00669"/>
<comment type="caution">
    <text evidence="2">The sequence shown here is derived from an EMBL/GenBank/DDBJ whole genome shotgun (WGS) entry which is preliminary data.</text>
</comment>
<organism evidence="2 3">
    <name type="scientific">Pseudoflavonifractor capillosus ATCC 29799</name>
    <dbReference type="NCBI Taxonomy" id="411467"/>
    <lineage>
        <taxon>Bacteria</taxon>
        <taxon>Bacillati</taxon>
        <taxon>Bacillota</taxon>
        <taxon>Clostridia</taxon>
        <taxon>Eubacteriales</taxon>
        <taxon>Oscillospiraceae</taxon>
        <taxon>Pseudoflavonifractor</taxon>
    </lineage>
</organism>